<feature type="transmembrane region" description="Helical" evidence="1">
    <location>
        <begin position="60"/>
        <end position="79"/>
    </location>
</feature>
<accession>A0AAV3EN28</accession>
<dbReference type="AlphaFoldDB" id="A0AAV3EN28"/>
<dbReference type="EMBL" id="AHIH01000013">
    <property type="protein sequence ID" value="EHN68034.1"/>
    <property type="molecule type" value="Genomic_DNA"/>
</dbReference>
<feature type="transmembrane region" description="Helical" evidence="1">
    <location>
        <begin position="157"/>
        <end position="176"/>
    </location>
</feature>
<evidence type="ECO:0000313" key="3">
    <source>
        <dbReference type="Proteomes" id="UP000004521"/>
    </source>
</evidence>
<reference evidence="2 3" key="1">
    <citation type="journal article" date="2012" name="J. Bacteriol.">
        <title>Draft Genome Sequence of Vibrio fischeri SR5, a Strain Isolated from the Light Organ of the Mediterranean Squid Sepiola robusta.</title>
        <authorList>
            <person name="Gyllborg M.C."/>
            <person name="Sahl J.W."/>
            <person name="Cronin D.C.III."/>
            <person name="Rasko D.A."/>
            <person name="Mandel M.J."/>
        </authorList>
    </citation>
    <scope>NUCLEOTIDE SEQUENCE [LARGE SCALE GENOMIC DNA]</scope>
    <source>
        <strain evidence="2 3">SR5</strain>
    </source>
</reference>
<keyword evidence="1" id="KW-0812">Transmembrane</keyword>
<feature type="transmembrane region" description="Helical" evidence="1">
    <location>
        <begin position="125"/>
        <end position="145"/>
    </location>
</feature>
<feature type="transmembrane region" description="Helical" evidence="1">
    <location>
        <begin position="86"/>
        <end position="105"/>
    </location>
</feature>
<evidence type="ECO:0000313" key="2">
    <source>
        <dbReference type="EMBL" id="EHN68034.1"/>
    </source>
</evidence>
<dbReference type="RefSeq" id="WP_005422906.1">
    <property type="nucleotide sequence ID" value="NZ_CM001401.1"/>
</dbReference>
<protein>
    <submittedName>
        <fullName evidence="2">Uncharacterized protein</fullName>
    </submittedName>
</protein>
<organism evidence="2 3">
    <name type="scientific">Aliivibrio fischeri SR5</name>
    <dbReference type="NCBI Taxonomy" id="1088719"/>
    <lineage>
        <taxon>Bacteria</taxon>
        <taxon>Pseudomonadati</taxon>
        <taxon>Pseudomonadota</taxon>
        <taxon>Gammaproteobacteria</taxon>
        <taxon>Vibrionales</taxon>
        <taxon>Vibrionaceae</taxon>
        <taxon>Aliivibrio</taxon>
    </lineage>
</organism>
<name>A0AAV3EN28_ALIFS</name>
<dbReference type="Proteomes" id="UP000004521">
    <property type="component" value="Chromosome II"/>
</dbReference>
<comment type="caution">
    <text evidence="2">The sequence shown here is derived from an EMBL/GenBank/DDBJ whole genome shotgun (WGS) entry which is preliminary data.</text>
</comment>
<sequence>MLEIMFLLLGFSFLVISSPALRANETMDKWLDQIESSIFGGIFQLAYYSPKEALDVLIKYFYYVGWGTLIPQAIIMHNFGLVSNLLLYTSSCLLYTSFSLFTWVMRREEVFTKLTTDYIKTMKVAIKWSIALFSVAFIVYTSLKLEHNPQYIPEIEFIIYAFLGTLLVVGLSLGAMNIFLCLLLFLPAFISILYVVAVVYVAKFIAKTNRSSVKYAFVVYFVIASLYTFYLTYISLK</sequence>
<gene>
    <name evidence="2" type="ORF">VFSR5_A0615</name>
</gene>
<keyword evidence="1" id="KW-1133">Transmembrane helix</keyword>
<feature type="transmembrane region" description="Helical" evidence="1">
    <location>
        <begin position="217"/>
        <end position="236"/>
    </location>
</feature>
<proteinExistence type="predicted"/>
<keyword evidence="1" id="KW-0472">Membrane</keyword>
<feature type="transmembrane region" description="Helical" evidence="1">
    <location>
        <begin position="182"/>
        <end position="205"/>
    </location>
</feature>
<evidence type="ECO:0000256" key="1">
    <source>
        <dbReference type="SAM" id="Phobius"/>
    </source>
</evidence>